<evidence type="ECO:0000313" key="2">
    <source>
        <dbReference type="Proteomes" id="UP000501387"/>
    </source>
</evidence>
<proteinExistence type="predicted"/>
<gene>
    <name evidence="1" type="ORF">G7067_13405</name>
</gene>
<sequence>MEELGTLRVPSGRLAISDAIWLETPLVVSVPPGSYAVRLTSAILPERYELREKREAYLSVVFSEEPTVSLAPAVVDPESVDWDEAPADGLGGIAGLFGVPTSNLGTVAIADERGVQQGMPADPDTWYDTVIAAEDRGWFAQMGAEDNKISGALNTKLPRSINAENIVIVIARLDQRHPILETRDAEGRLTGIHIDMLVIGELCPRLGAFEGRSLDAITEEQIEKEFLRDAERDRNLGFFARLFGA</sequence>
<dbReference type="Pfam" id="PF14025">
    <property type="entry name" value="DUF4241"/>
    <property type="match status" value="1"/>
</dbReference>
<dbReference type="InterPro" id="IPR025335">
    <property type="entry name" value="DUF4241"/>
</dbReference>
<reference evidence="1 2" key="1">
    <citation type="submission" date="2020-03" db="EMBL/GenBank/DDBJ databases">
        <title>Leucobacter sp. nov., isolated from beetles.</title>
        <authorList>
            <person name="Hyun D.-W."/>
            <person name="Bae J.-W."/>
        </authorList>
    </citation>
    <scope>NUCLEOTIDE SEQUENCE [LARGE SCALE GENOMIC DNA]</scope>
    <source>
        <strain evidence="1 2">HDW9B</strain>
    </source>
</reference>
<organism evidence="1 2">
    <name type="scientific">Leucobacter insecticola</name>
    <dbReference type="NCBI Taxonomy" id="2714934"/>
    <lineage>
        <taxon>Bacteria</taxon>
        <taxon>Bacillati</taxon>
        <taxon>Actinomycetota</taxon>
        <taxon>Actinomycetes</taxon>
        <taxon>Micrococcales</taxon>
        <taxon>Microbacteriaceae</taxon>
        <taxon>Leucobacter</taxon>
    </lineage>
</organism>
<accession>A0A6G8FLF3</accession>
<dbReference type="Proteomes" id="UP000501387">
    <property type="component" value="Chromosome"/>
</dbReference>
<name>A0A6G8FLF3_9MICO</name>
<dbReference type="KEGG" id="lins:G7067_13405"/>
<dbReference type="RefSeq" id="WP_166325361.1">
    <property type="nucleotide sequence ID" value="NZ_CP049934.1"/>
</dbReference>
<dbReference type="AlphaFoldDB" id="A0A6G8FLF3"/>
<protein>
    <submittedName>
        <fullName evidence="1">DUF4241 domain-containing protein</fullName>
    </submittedName>
</protein>
<keyword evidence="2" id="KW-1185">Reference proteome</keyword>
<dbReference type="EMBL" id="CP049934">
    <property type="protein sequence ID" value="QIM17181.1"/>
    <property type="molecule type" value="Genomic_DNA"/>
</dbReference>
<evidence type="ECO:0000313" key="1">
    <source>
        <dbReference type="EMBL" id="QIM17181.1"/>
    </source>
</evidence>